<comment type="caution">
    <text evidence="1">The sequence shown here is derived from an EMBL/GenBank/DDBJ whole genome shotgun (WGS) entry which is preliminary data.</text>
</comment>
<keyword evidence="2" id="KW-1185">Reference proteome</keyword>
<dbReference type="Proteomes" id="UP001470230">
    <property type="component" value="Unassembled WGS sequence"/>
</dbReference>
<organism evidence="1 2">
    <name type="scientific">Tritrichomonas musculus</name>
    <dbReference type="NCBI Taxonomy" id="1915356"/>
    <lineage>
        <taxon>Eukaryota</taxon>
        <taxon>Metamonada</taxon>
        <taxon>Parabasalia</taxon>
        <taxon>Tritrichomonadida</taxon>
        <taxon>Tritrichomonadidae</taxon>
        <taxon>Tritrichomonas</taxon>
    </lineage>
</organism>
<gene>
    <name evidence="1" type="ORF">M9Y10_038711</name>
</gene>
<protein>
    <submittedName>
        <fullName evidence="1">Uncharacterized protein</fullName>
    </submittedName>
</protein>
<name>A0ABR2K9Z7_9EUKA</name>
<reference evidence="1 2" key="1">
    <citation type="submission" date="2024-04" db="EMBL/GenBank/DDBJ databases">
        <title>Tritrichomonas musculus Genome.</title>
        <authorList>
            <person name="Alves-Ferreira E."/>
            <person name="Grigg M."/>
            <person name="Lorenzi H."/>
            <person name="Galac M."/>
        </authorList>
    </citation>
    <scope>NUCLEOTIDE SEQUENCE [LARGE SCALE GENOMIC DNA]</scope>
    <source>
        <strain evidence="1 2">EAF2021</strain>
    </source>
</reference>
<evidence type="ECO:0000313" key="1">
    <source>
        <dbReference type="EMBL" id="KAK8887658.1"/>
    </source>
</evidence>
<sequence length="106" mass="12395">MKIFRTLLVHLSMYEKVASYEDFIKKKGSVDKKCNVDKRVIICSDDEKHQKVFLRMEKVQHVMCNKVLKNSMKEIDALLQVDHLCICKAIGYNKQEKKSTNTSTKK</sequence>
<accession>A0ABR2K9Z7</accession>
<evidence type="ECO:0000313" key="2">
    <source>
        <dbReference type="Proteomes" id="UP001470230"/>
    </source>
</evidence>
<dbReference type="EMBL" id="JAPFFF010000006">
    <property type="protein sequence ID" value="KAK8887658.1"/>
    <property type="molecule type" value="Genomic_DNA"/>
</dbReference>
<proteinExistence type="predicted"/>